<dbReference type="InterPro" id="IPR034035">
    <property type="entry name" value="Astacin-like_dom"/>
</dbReference>
<dbReference type="InterPro" id="IPR006026">
    <property type="entry name" value="Peptidase_Metallo"/>
</dbReference>
<keyword evidence="7" id="KW-0732">Signal</keyword>
<keyword evidence="4 6" id="KW-0862">Zinc</keyword>
<keyword evidence="5 6" id="KW-0482">Metalloprotease</keyword>
<evidence type="ECO:0000259" key="8">
    <source>
        <dbReference type="PROSITE" id="PS51864"/>
    </source>
</evidence>
<organism evidence="9 10">
    <name type="scientific">Hydra vulgaris</name>
    <name type="common">Hydra</name>
    <name type="synonym">Hydra attenuata</name>
    <dbReference type="NCBI Taxonomy" id="6087"/>
    <lineage>
        <taxon>Eukaryota</taxon>
        <taxon>Metazoa</taxon>
        <taxon>Cnidaria</taxon>
        <taxon>Hydrozoa</taxon>
        <taxon>Hydroidolina</taxon>
        <taxon>Anthoathecata</taxon>
        <taxon>Aplanulata</taxon>
        <taxon>Hydridae</taxon>
        <taxon>Hydra</taxon>
    </lineage>
</organism>
<evidence type="ECO:0000256" key="1">
    <source>
        <dbReference type="ARBA" id="ARBA00022670"/>
    </source>
</evidence>
<protein>
    <recommendedName>
        <fullName evidence="7">Metalloendopeptidase</fullName>
        <ecNumber evidence="7">3.4.24.-</ecNumber>
    </recommendedName>
</protein>
<feature type="binding site" evidence="6">
    <location>
        <position position="148"/>
    </location>
    <ligand>
        <name>Zn(2+)</name>
        <dbReference type="ChEBI" id="CHEBI:29105"/>
        <note>catalytic</note>
    </ligand>
</feature>
<evidence type="ECO:0000256" key="4">
    <source>
        <dbReference type="ARBA" id="ARBA00022833"/>
    </source>
</evidence>
<evidence type="ECO:0000313" key="9">
    <source>
        <dbReference type="Proteomes" id="UP001652625"/>
    </source>
</evidence>
<keyword evidence="2 6" id="KW-0479">Metal-binding</keyword>
<dbReference type="Gene3D" id="3.40.390.10">
    <property type="entry name" value="Collagenase (Catalytic Domain)"/>
    <property type="match status" value="1"/>
</dbReference>
<sequence>MFLLISIVCSSLLTLSAGWIKQMETPGYYQGDIQLSPEQWERVQNRSSPFGSIRNRRWPNGKIPYAFESSLGQQGRDAVHAAIADYHKFTCLRFTPRNGESNYISFFSGNGCNSPVGMYGVNRISLGAGCLDKGTALHEIGHSIGLQHEQCRPDRDQHVIVHTKNIDGPWAYAFAISNEVDSLGTPYDLSSMMHYSSTAFARSNTKTITTKDPSKQRLIDNYNRISGFSATDIVQINKMYSCGGGEVKPVTVAPGCADIEPNCGIWLKQGYCLASDLAQRKRMHDKCCKSCTDACGKCGL</sequence>
<dbReference type="CDD" id="cd04280">
    <property type="entry name" value="ZnMc_astacin_like"/>
    <property type="match status" value="1"/>
</dbReference>
<dbReference type="PANTHER" id="PTHR10127">
    <property type="entry name" value="DISCOIDIN, CUB, EGF, LAMININ , AND ZINC METALLOPROTEASE DOMAIN CONTAINING"/>
    <property type="match status" value="1"/>
</dbReference>
<dbReference type="Proteomes" id="UP001652625">
    <property type="component" value="Chromosome 15"/>
</dbReference>
<feature type="binding site" evidence="6">
    <location>
        <position position="138"/>
    </location>
    <ligand>
        <name>Zn(2+)</name>
        <dbReference type="ChEBI" id="CHEBI:29105"/>
        <note>catalytic</note>
    </ligand>
</feature>
<evidence type="ECO:0000313" key="10">
    <source>
        <dbReference type="RefSeq" id="XP_065676271.1"/>
    </source>
</evidence>
<feature type="active site" evidence="6">
    <location>
        <position position="139"/>
    </location>
</feature>
<feature type="domain" description="Peptidase M12A" evidence="8">
    <location>
        <begin position="48"/>
        <end position="243"/>
    </location>
</feature>
<proteinExistence type="predicted"/>
<evidence type="ECO:0000256" key="6">
    <source>
        <dbReference type="PROSITE-ProRule" id="PRU01211"/>
    </source>
</evidence>
<dbReference type="PROSITE" id="PS51864">
    <property type="entry name" value="ASTACIN"/>
    <property type="match status" value="1"/>
</dbReference>
<dbReference type="InterPro" id="IPR024079">
    <property type="entry name" value="MetalloPept_cat_dom_sf"/>
</dbReference>
<dbReference type="PANTHER" id="PTHR10127:SF780">
    <property type="entry name" value="METALLOENDOPEPTIDASE"/>
    <property type="match status" value="1"/>
</dbReference>
<accession>A0ABM4DNW5</accession>
<gene>
    <name evidence="10" type="primary">LOC100202019</name>
</gene>
<evidence type="ECO:0000256" key="5">
    <source>
        <dbReference type="ARBA" id="ARBA00023049"/>
    </source>
</evidence>
<dbReference type="SUPFAM" id="SSF55486">
    <property type="entry name" value="Metalloproteases ('zincins'), catalytic domain"/>
    <property type="match status" value="1"/>
</dbReference>
<feature type="signal peptide" evidence="7">
    <location>
        <begin position="1"/>
        <end position="18"/>
    </location>
</feature>
<evidence type="ECO:0000256" key="7">
    <source>
        <dbReference type="RuleBase" id="RU361183"/>
    </source>
</evidence>
<dbReference type="SMART" id="SM00235">
    <property type="entry name" value="ZnMc"/>
    <property type="match status" value="1"/>
</dbReference>
<dbReference type="InterPro" id="IPR001506">
    <property type="entry name" value="Peptidase_M12A"/>
</dbReference>
<comment type="caution">
    <text evidence="6">Lacks conserved residue(s) required for the propagation of feature annotation.</text>
</comment>
<dbReference type="Pfam" id="PF01400">
    <property type="entry name" value="Astacin"/>
    <property type="match status" value="1"/>
</dbReference>
<evidence type="ECO:0000256" key="2">
    <source>
        <dbReference type="ARBA" id="ARBA00022723"/>
    </source>
</evidence>
<keyword evidence="3 6" id="KW-0378">Hydrolase</keyword>
<keyword evidence="1 6" id="KW-0645">Protease</keyword>
<keyword evidence="9" id="KW-1185">Reference proteome</keyword>
<dbReference type="GeneID" id="100202019"/>
<reference evidence="10" key="1">
    <citation type="submission" date="2025-08" db="UniProtKB">
        <authorList>
            <consortium name="RefSeq"/>
        </authorList>
    </citation>
    <scope>IDENTIFICATION</scope>
</reference>
<feature type="chain" id="PRO_5044988432" description="Metalloendopeptidase" evidence="7">
    <location>
        <begin position="19"/>
        <end position="300"/>
    </location>
</feature>
<comment type="cofactor">
    <cofactor evidence="6 7">
        <name>Zn(2+)</name>
        <dbReference type="ChEBI" id="CHEBI:29105"/>
    </cofactor>
    <text evidence="6 7">Binds 1 zinc ion per subunit.</text>
</comment>
<name>A0ABM4DNW5_HYDVU</name>
<feature type="binding site" evidence="6">
    <location>
        <position position="142"/>
    </location>
    <ligand>
        <name>Zn(2+)</name>
        <dbReference type="ChEBI" id="CHEBI:29105"/>
        <note>catalytic</note>
    </ligand>
</feature>
<dbReference type="RefSeq" id="XP_065676271.1">
    <property type="nucleotide sequence ID" value="XM_065820199.1"/>
</dbReference>
<evidence type="ECO:0000256" key="3">
    <source>
        <dbReference type="ARBA" id="ARBA00022801"/>
    </source>
</evidence>
<dbReference type="PRINTS" id="PR00480">
    <property type="entry name" value="ASTACIN"/>
</dbReference>
<dbReference type="EC" id="3.4.24.-" evidence="7"/>